<evidence type="ECO:0000256" key="2">
    <source>
        <dbReference type="ARBA" id="ARBA00022448"/>
    </source>
</evidence>
<feature type="transmembrane region" description="Helical" evidence="8">
    <location>
        <begin position="330"/>
        <end position="350"/>
    </location>
</feature>
<comment type="subcellular location">
    <subcellularLocation>
        <location evidence="1">Cell inner membrane</location>
        <topology evidence="1">Multi-pass membrane protein</topology>
    </subcellularLocation>
</comment>
<dbReference type="PANTHER" id="PTHR23522:SF10">
    <property type="entry name" value="3-PHENYLPROPIONIC ACID TRANSPORTER-RELATED"/>
    <property type="match status" value="1"/>
</dbReference>
<feature type="transmembrane region" description="Helical" evidence="8">
    <location>
        <begin position="75"/>
        <end position="94"/>
    </location>
</feature>
<dbReference type="RefSeq" id="WP_188577845.1">
    <property type="nucleotide sequence ID" value="NZ_BMCT01000002.1"/>
</dbReference>
<evidence type="ECO:0000256" key="1">
    <source>
        <dbReference type="ARBA" id="ARBA00004429"/>
    </source>
</evidence>
<feature type="transmembrane region" description="Helical" evidence="8">
    <location>
        <begin position="48"/>
        <end position="66"/>
    </location>
</feature>
<dbReference type="NCBIfam" id="NF037955">
    <property type="entry name" value="mfs"/>
    <property type="match status" value="1"/>
</dbReference>
<keyword evidence="11" id="KW-1185">Reference proteome</keyword>
<feature type="transmembrane region" description="Helical" evidence="8">
    <location>
        <begin position="162"/>
        <end position="181"/>
    </location>
</feature>
<dbReference type="GO" id="GO:0015528">
    <property type="term" value="F:lactose:proton symporter activity"/>
    <property type="evidence" value="ECO:0007669"/>
    <property type="project" value="TreeGrafter"/>
</dbReference>
<dbReference type="SUPFAM" id="SSF103473">
    <property type="entry name" value="MFS general substrate transporter"/>
    <property type="match status" value="1"/>
</dbReference>
<feature type="transmembrane region" description="Helical" evidence="8">
    <location>
        <begin position="298"/>
        <end position="318"/>
    </location>
</feature>
<keyword evidence="5 8" id="KW-0812">Transmembrane</keyword>
<dbReference type="PIRSF" id="PIRSF004925">
    <property type="entry name" value="HcaT"/>
    <property type="match status" value="1"/>
</dbReference>
<dbReference type="InterPro" id="IPR036259">
    <property type="entry name" value="MFS_trans_sf"/>
</dbReference>
<evidence type="ECO:0000259" key="9">
    <source>
        <dbReference type="Pfam" id="PF12832"/>
    </source>
</evidence>
<dbReference type="EMBL" id="BMCT01000002">
    <property type="protein sequence ID" value="GGF59608.1"/>
    <property type="molecule type" value="Genomic_DNA"/>
</dbReference>
<accession>A0A917BVZ9</accession>
<feature type="transmembrane region" description="Helical" evidence="8">
    <location>
        <begin position="202"/>
        <end position="222"/>
    </location>
</feature>
<evidence type="ECO:0000256" key="7">
    <source>
        <dbReference type="ARBA" id="ARBA00023136"/>
    </source>
</evidence>
<dbReference type="PANTHER" id="PTHR23522">
    <property type="entry name" value="BLL5896 PROTEIN"/>
    <property type="match status" value="1"/>
</dbReference>
<dbReference type="Pfam" id="PF12832">
    <property type="entry name" value="MFS_1_like"/>
    <property type="match status" value="1"/>
</dbReference>
<dbReference type="GO" id="GO:0005886">
    <property type="term" value="C:plasma membrane"/>
    <property type="evidence" value="ECO:0007669"/>
    <property type="project" value="UniProtKB-SubCell"/>
</dbReference>
<evidence type="ECO:0000256" key="3">
    <source>
        <dbReference type="ARBA" id="ARBA00022475"/>
    </source>
</evidence>
<dbReference type="GO" id="GO:0030395">
    <property type="term" value="F:lactose binding"/>
    <property type="evidence" value="ECO:0007669"/>
    <property type="project" value="TreeGrafter"/>
</dbReference>
<evidence type="ECO:0000313" key="10">
    <source>
        <dbReference type="EMBL" id="GGF59608.1"/>
    </source>
</evidence>
<reference evidence="10" key="1">
    <citation type="journal article" date="2014" name="Int. J. Syst. Evol. Microbiol.">
        <title>Complete genome sequence of Corynebacterium casei LMG S-19264T (=DSM 44701T), isolated from a smear-ripened cheese.</title>
        <authorList>
            <consortium name="US DOE Joint Genome Institute (JGI-PGF)"/>
            <person name="Walter F."/>
            <person name="Albersmeier A."/>
            <person name="Kalinowski J."/>
            <person name="Ruckert C."/>
        </authorList>
    </citation>
    <scope>NUCLEOTIDE SEQUENCE</scope>
    <source>
        <strain evidence="10">CCM 7897</strain>
    </source>
</reference>
<keyword evidence="3" id="KW-1003">Cell membrane</keyword>
<keyword evidence="6 8" id="KW-1133">Transmembrane helix</keyword>
<feature type="transmembrane region" description="Helical" evidence="8">
    <location>
        <begin position="12"/>
        <end position="36"/>
    </location>
</feature>
<proteinExistence type="predicted"/>
<gene>
    <name evidence="10" type="ORF">GCM10007301_19190</name>
</gene>
<dbReference type="Proteomes" id="UP000606044">
    <property type="component" value="Unassembled WGS sequence"/>
</dbReference>
<dbReference type="InterPro" id="IPR026032">
    <property type="entry name" value="HcaT-like"/>
</dbReference>
<evidence type="ECO:0000256" key="8">
    <source>
        <dbReference type="SAM" id="Phobius"/>
    </source>
</evidence>
<feature type="transmembrane region" description="Helical" evidence="8">
    <location>
        <begin position="356"/>
        <end position="374"/>
    </location>
</feature>
<feature type="transmembrane region" description="Helical" evidence="8">
    <location>
        <begin position="138"/>
        <end position="156"/>
    </location>
</feature>
<dbReference type="InterPro" id="IPR024989">
    <property type="entry name" value="MFS_assoc_dom"/>
</dbReference>
<evidence type="ECO:0000313" key="11">
    <source>
        <dbReference type="Proteomes" id="UP000606044"/>
    </source>
</evidence>
<keyword evidence="2" id="KW-0813">Transport</keyword>
<comment type="caution">
    <text evidence="10">The sequence shown here is derived from an EMBL/GenBank/DDBJ whole genome shotgun (WGS) entry which is preliminary data.</text>
</comment>
<name>A0A917BVZ9_9HYPH</name>
<feature type="transmembrane region" description="Helical" evidence="8">
    <location>
        <begin position="268"/>
        <end position="286"/>
    </location>
</feature>
<feature type="transmembrane region" description="Helical" evidence="8">
    <location>
        <begin position="234"/>
        <end position="256"/>
    </location>
</feature>
<feature type="domain" description="Major facilitator superfamily associated" evidence="9">
    <location>
        <begin position="17"/>
        <end position="355"/>
    </location>
</feature>
<evidence type="ECO:0000256" key="4">
    <source>
        <dbReference type="ARBA" id="ARBA00022519"/>
    </source>
</evidence>
<evidence type="ECO:0000256" key="5">
    <source>
        <dbReference type="ARBA" id="ARBA00022692"/>
    </source>
</evidence>
<feature type="transmembrane region" description="Helical" evidence="8">
    <location>
        <begin position="100"/>
        <end position="118"/>
    </location>
</feature>
<protein>
    <submittedName>
        <fullName evidence="10">MFS transporter</fullName>
    </submittedName>
</protein>
<keyword evidence="7 8" id="KW-0472">Membrane</keyword>
<reference evidence="10" key="2">
    <citation type="submission" date="2020-09" db="EMBL/GenBank/DDBJ databases">
        <authorList>
            <person name="Sun Q."/>
            <person name="Sedlacek I."/>
        </authorList>
    </citation>
    <scope>NUCLEOTIDE SEQUENCE</scope>
    <source>
        <strain evidence="10">CCM 7897</strain>
    </source>
</reference>
<organism evidence="10 11">
    <name type="scientific">Azorhizobium oxalatiphilum</name>
    <dbReference type="NCBI Taxonomy" id="980631"/>
    <lineage>
        <taxon>Bacteria</taxon>
        <taxon>Pseudomonadati</taxon>
        <taxon>Pseudomonadota</taxon>
        <taxon>Alphaproteobacteria</taxon>
        <taxon>Hyphomicrobiales</taxon>
        <taxon>Xanthobacteraceae</taxon>
        <taxon>Azorhizobium</taxon>
    </lineage>
</organism>
<evidence type="ECO:0000256" key="6">
    <source>
        <dbReference type="ARBA" id="ARBA00022989"/>
    </source>
</evidence>
<sequence length="387" mass="39928">MTADGNRPVRIALGSAYAALFFAQGINMPFFSLWLAARGLTPTEIGTALAIPLVTRLLATPLLGVLSDWLGKPKAVLATLAAVAVVLMSVMAFMRSTLAIFILLGIIALFWNPTFQLLDAYATRQARAGRVDYGRSRLWGSVAFIIANLAGGVVIAQAGQNATMALLLLGLAALLITCLLLPELPRALPVASAHLALPRARAALIAGIVAAALAQASHAPLYAFGSLNWQAQGYSLGVIGCLWATGVVSEVVLFHFGTRVLRRLPPALLLAAGGGAALVRFSLLSLDPPLVLLVPLQLLHGLTFGATYLGLVELVARAVPEHRAATMQSLAGWAVSLAMAAASVVAGPLFSAFGTGSFLLSAVLGLAGLCAAFLSARLQPQSSGAGG</sequence>
<dbReference type="Gene3D" id="1.20.1250.20">
    <property type="entry name" value="MFS general substrate transporter like domains"/>
    <property type="match status" value="2"/>
</dbReference>
<keyword evidence="4" id="KW-0997">Cell inner membrane</keyword>
<dbReference type="AlphaFoldDB" id="A0A917BVZ9"/>